<dbReference type="InterPro" id="IPR013783">
    <property type="entry name" value="Ig-like_fold"/>
</dbReference>
<dbReference type="PANTHER" id="PTHR43806">
    <property type="entry name" value="PEPTIDASE S8"/>
    <property type="match status" value="1"/>
</dbReference>
<evidence type="ECO:0000256" key="6">
    <source>
        <dbReference type="SAM" id="MobiDB-lite"/>
    </source>
</evidence>
<dbReference type="Pfam" id="PF00082">
    <property type="entry name" value="Peptidase_S8"/>
    <property type="match status" value="1"/>
</dbReference>
<feature type="region of interest" description="Disordered" evidence="6">
    <location>
        <begin position="22"/>
        <end position="41"/>
    </location>
</feature>
<feature type="active site" description="Charge relay system" evidence="5">
    <location>
        <position position="248"/>
    </location>
</feature>
<evidence type="ECO:0000256" key="5">
    <source>
        <dbReference type="PROSITE-ProRule" id="PRU01240"/>
    </source>
</evidence>
<comment type="caution">
    <text evidence="9">The sequence shown here is derived from an EMBL/GenBank/DDBJ whole genome shotgun (WGS) entry which is preliminary data.</text>
</comment>
<organism evidence="9 10">
    <name type="scientific">Microtetraspora malaysiensis</name>
    <dbReference type="NCBI Taxonomy" id="161358"/>
    <lineage>
        <taxon>Bacteria</taxon>
        <taxon>Bacillati</taxon>
        <taxon>Actinomycetota</taxon>
        <taxon>Actinomycetes</taxon>
        <taxon>Streptosporangiales</taxon>
        <taxon>Streptosporangiaceae</taxon>
        <taxon>Microtetraspora</taxon>
    </lineage>
</organism>
<dbReference type="PROSITE" id="PS51892">
    <property type="entry name" value="SUBTILASE"/>
    <property type="match status" value="1"/>
</dbReference>
<dbReference type="RefSeq" id="WP_387416285.1">
    <property type="nucleotide sequence ID" value="NZ_JBIASD010000026.1"/>
</dbReference>
<dbReference type="InterPro" id="IPR015500">
    <property type="entry name" value="Peptidase_S8_subtilisin-rel"/>
</dbReference>
<dbReference type="Gene3D" id="2.60.40.10">
    <property type="entry name" value="Immunoglobulins"/>
    <property type="match status" value="1"/>
</dbReference>
<dbReference type="InterPro" id="IPR023828">
    <property type="entry name" value="Peptidase_S8_Ser-AS"/>
</dbReference>
<dbReference type="InterPro" id="IPR022398">
    <property type="entry name" value="Peptidase_S8_His-AS"/>
</dbReference>
<keyword evidence="3 5" id="KW-0378">Hydrolase</keyword>
<feature type="signal peptide" evidence="7">
    <location>
        <begin position="1"/>
        <end position="22"/>
    </location>
</feature>
<name>A0ABW6SYD1_9ACTN</name>
<dbReference type="EMBL" id="JBIASD010000026">
    <property type="protein sequence ID" value="MFF3670021.1"/>
    <property type="molecule type" value="Genomic_DNA"/>
</dbReference>
<dbReference type="SUPFAM" id="SSF52743">
    <property type="entry name" value="Subtilisin-like"/>
    <property type="match status" value="1"/>
</dbReference>
<reference evidence="9 10" key="1">
    <citation type="submission" date="2024-10" db="EMBL/GenBank/DDBJ databases">
        <title>The Natural Products Discovery Center: Release of the First 8490 Sequenced Strains for Exploring Actinobacteria Biosynthetic Diversity.</title>
        <authorList>
            <person name="Kalkreuter E."/>
            <person name="Kautsar S.A."/>
            <person name="Yang D."/>
            <person name="Bader C.D."/>
            <person name="Teijaro C.N."/>
            <person name="Fluegel L."/>
            <person name="Davis C.M."/>
            <person name="Simpson J.R."/>
            <person name="Lauterbach L."/>
            <person name="Steele A.D."/>
            <person name="Gui C."/>
            <person name="Meng S."/>
            <person name="Li G."/>
            <person name="Viehrig K."/>
            <person name="Ye F."/>
            <person name="Su P."/>
            <person name="Kiefer A.F."/>
            <person name="Nichols A."/>
            <person name="Cepeda A.J."/>
            <person name="Yan W."/>
            <person name="Fan B."/>
            <person name="Jiang Y."/>
            <person name="Adhikari A."/>
            <person name="Zheng C.-J."/>
            <person name="Schuster L."/>
            <person name="Cowan T.M."/>
            <person name="Smanski M.J."/>
            <person name="Chevrette M.G."/>
            <person name="De Carvalho L.P.S."/>
            <person name="Shen B."/>
        </authorList>
    </citation>
    <scope>NUCLEOTIDE SEQUENCE [LARGE SCALE GENOMIC DNA]</scope>
    <source>
        <strain evidence="9 10">NPDC002173</strain>
    </source>
</reference>
<evidence type="ECO:0000259" key="8">
    <source>
        <dbReference type="Pfam" id="PF00082"/>
    </source>
</evidence>
<sequence>MNLGSGLIAAMLAGSVGMTALQAPPSPGPGDVRHDDGASEGGVTLITGDRVVVTGRGHRVEPGPGRQVSYHTRQRGGHLYVFPSDAMPLVAQGVLDERLFDVTQLLQWRYGDADRADIPLISQSAEGVAPAAPQAARQTMRLDTLGMGALRVPKADTAKTWKDLVNGPRALAAGKSRLWLDGRREFTLDRSVSQIGAPEAWKQGMTGEGVTVAVLDSGYDPDHPDLKQVVTQSRNFSDAPDIRDNVGHGTHVASIIAGAGEKYRGVAPGAKIAVGKIGEEGITDSALLAGMEWAAVEVKAKIVNMSLGAPDTPDLDPVEQAVNTLSERTGVLFVVAAGNEGSNRQTISSPGSADAALTVGAVDKSDRMAEFSSRGPRLGDHAIKPDVTAPGVDIMAAAAAGTADGPYVSHDGTSMAAPHVAGAAAILAQRHPDWNGARLKAALVGSATPTADAGPYDQGAGRVDVARAVAQQVAAVSGSISVAFPWRDSGKKEATRTITYANSGDSPVTLDLAADEDMLSLSSARLEVPAKGEASVTVTINAEQKAPGDYAGVVTARSGDTAVRTLAGAYVEPESYDVTVTGTGRNGQPAFGLGEVYSLETGTKYQLFLRDGVAKIRLPVGTWNLYADLFEDSSSTTAHIPVTVGKTDQNVVLDARQAKKIEFAVDEPTAAREPSLQVTLANGSWYFGWSDVDSPRFEHFVLPVRQPGLRYLARTVWHKKDATPSPYRYDLVDYQADGIPDDPSSTARTRDLVKVTATYRASGVAATGSVWTGPRLSGLDWAWESPTHEVGLPGTVTHYRTPGFTWNTEVTTGTSWVRDTGRQLDRGPVRETWNTAVTGPAFATPGGSRTGDELRFPANQLFADGTPGRSGGDGAATGTVTLARGGEVIAKTDLADCDRWESPQCLLSAELPAAKGTYTLHASAGRQVPYAALSTAVDAVWTFHSATAEKPQPLPLMAVRYAPEGLDDLNRAARGSVTRVPIRIERNPGAAEAAVRSVKLEVSSDDGAGWRAVPVIPAGSGWTALLANPGTPGFVSLRATVTDAAGDSVVQTITRAYAVR</sequence>
<dbReference type="PROSITE" id="PS00138">
    <property type="entry name" value="SUBTILASE_SER"/>
    <property type="match status" value="1"/>
</dbReference>
<dbReference type="InterPro" id="IPR000209">
    <property type="entry name" value="Peptidase_S8/S53_dom"/>
</dbReference>
<accession>A0ABW6SYD1</accession>
<dbReference type="PROSITE" id="PS00137">
    <property type="entry name" value="SUBTILASE_HIS"/>
    <property type="match status" value="1"/>
</dbReference>
<evidence type="ECO:0000256" key="4">
    <source>
        <dbReference type="ARBA" id="ARBA00022825"/>
    </source>
</evidence>
<feature type="active site" description="Charge relay system" evidence="5">
    <location>
        <position position="216"/>
    </location>
</feature>
<evidence type="ECO:0000256" key="3">
    <source>
        <dbReference type="ARBA" id="ARBA00022801"/>
    </source>
</evidence>
<feature type="chain" id="PRO_5045812663" evidence="7">
    <location>
        <begin position="23"/>
        <end position="1060"/>
    </location>
</feature>
<dbReference type="PANTHER" id="PTHR43806:SF11">
    <property type="entry name" value="CEREVISIN-RELATED"/>
    <property type="match status" value="1"/>
</dbReference>
<dbReference type="InterPro" id="IPR050131">
    <property type="entry name" value="Peptidase_S8_subtilisin-like"/>
</dbReference>
<gene>
    <name evidence="9" type="ORF">ACFYXI_30990</name>
</gene>
<evidence type="ECO:0000256" key="7">
    <source>
        <dbReference type="SAM" id="SignalP"/>
    </source>
</evidence>
<evidence type="ECO:0000313" key="9">
    <source>
        <dbReference type="EMBL" id="MFF3670021.1"/>
    </source>
</evidence>
<proteinExistence type="inferred from homology"/>
<evidence type="ECO:0000256" key="1">
    <source>
        <dbReference type="ARBA" id="ARBA00011073"/>
    </source>
</evidence>
<keyword evidence="2 5" id="KW-0645">Protease</keyword>
<comment type="similarity">
    <text evidence="1 5">Belongs to the peptidase S8 family.</text>
</comment>
<keyword evidence="7" id="KW-0732">Signal</keyword>
<evidence type="ECO:0000313" key="10">
    <source>
        <dbReference type="Proteomes" id="UP001602013"/>
    </source>
</evidence>
<keyword evidence="10" id="KW-1185">Reference proteome</keyword>
<feature type="domain" description="Peptidase S8/S53" evidence="8">
    <location>
        <begin position="207"/>
        <end position="454"/>
    </location>
</feature>
<keyword evidence="4 5" id="KW-0720">Serine protease</keyword>
<dbReference type="Proteomes" id="UP001602013">
    <property type="component" value="Unassembled WGS sequence"/>
</dbReference>
<dbReference type="Gene3D" id="3.40.50.200">
    <property type="entry name" value="Peptidase S8/S53 domain"/>
    <property type="match status" value="1"/>
</dbReference>
<protein>
    <submittedName>
        <fullName evidence="9">S8 family serine peptidase</fullName>
    </submittedName>
</protein>
<dbReference type="PRINTS" id="PR00723">
    <property type="entry name" value="SUBTILISIN"/>
</dbReference>
<feature type="active site" description="Charge relay system" evidence="5">
    <location>
        <position position="414"/>
    </location>
</feature>
<dbReference type="InterPro" id="IPR036852">
    <property type="entry name" value="Peptidase_S8/S53_dom_sf"/>
</dbReference>
<evidence type="ECO:0000256" key="2">
    <source>
        <dbReference type="ARBA" id="ARBA00022670"/>
    </source>
</evidence>